<dbReference type="InterPro" id="IPR010259">
    <property type="entry name" value="S8pro/Inhibitor_I9"/>
</dbReference>
<dbReference type="GO" id="GO:0006508">
    <property type="term" value="P:proteolysis"/>
    <property type="evidence" value="ECO:0007669"/>
    <property type="project" value="UniProtKB-KW"/>
</dbReference>
<feature type="active site" description="Charge relay system" evidence="5">
    <location>
        <position position="172"/>
    </location>
</feature>
<dbReference type="PANTHER" id="PTHR43806:SF66">
    <property type="entry name" value="SERIN ENDOPEPTIDASE"/>
    <property type="match status" value="1"/>
</dbReference>
<dbReference type="CDD" id="cd04077">
    <property type="entry name" value="Peptidases_S8_PCSK9_ProteinaseK_like"/>
    <property type="match status" value="1"/>
</dbReference>
<organism evidence="10 11">
    <name type="scientific">Mortierella isabellina</name>
    <name type="common">Filamentous fungus</name>
    <name type="synonym">Umbelopsis isabellina</name>
    <dbReference type="NCBI Taxonomy" id="91625"/>
    <lineage>
        <taxon>Eukaryota</taxon>
        <taxon>Fungi</taxon>
        <taxon>Fungi incertae sedis</taxon>
        <taxon>Mucoromycota</taxon>
        <taxon>Mucoromycotina</taxon>
        <taxon>Umbelopsidomycetes</taxon>
        <taxon>Umbelopsidales</taxon>
        <taxon>Umbelopsidaceae</taxon>
        <taxon>Umbelopsis</taxon>
    </lineage>
</organism>
<evidence type="ECO:0000313" key="10">
    <source>
        <dbReference type="EMBL" id="KAG2174393.1"/>
    </source>
</evidence>
<evidence type="ECO:0000259" key="9">
    <source>
        <dbReference type="Pfam" id="PF05922"/>
    </source>
</evidence>
<dbReference type="SUPFAM" id="SSF52743">
    <property type="entry name" value="Subtilisin-like"/>
    <property type="match status" value="1"/>
</dbReference>
<dbReference type="InterPro" id="IPR034193">
    <property type="entry name" value="PCSK9_ProteinaseK-like"/>
</dbReference>
<dbReference type="GO" id="GO:0004252">
    <property type="term" value="F:serine-type endopeptidase activity"/>
    <property type="evidence" value="ECO:0007669"/>
    <property type="project" value="UniProtKB-UniRule"/>
</dbReference>
<dbReference type="PROSITE" id="PS51892">
    <property type="entry name" value="SUBTILASE"/>
    <property type="match status" value="1"/>
</dbReference>
<dbReference type="Proteomes" id="UP000654370">
    <property type="component" value="Unassembled WGS sequence"/>
</dbReference>
<evidence type="ECO:0000256" key="3">
    <source>
        <dbReference type="ARBA" id="ARBA00022801"/>
    </source>
</evidence>
<keyword evidence="7" id="KW-0732">Signal</keyword>
<dbReference type="FunFam" id="3.40.50.200:FF:000007">
    <property type="entry name" value="Subtilisin-like serine protease"/>
    <property type="match status" value="1"/>
</dbReference>
<evidence type="ECO:0000313" key="11">
    <source>
        <dbReference type="Proteomes" id="UP000654370"/>
    </source>
</evidence>
<proteinExistence type="inferred from homology"/>
<dbReference type="Pfam" id="PF00082">
    <property type="entry name" value="Peptidase_S8"/>
    <property type="match status" value="1"/>
</dbReference>
<keyword evidence="4 5" id="KW-0720">Serine protease</keyword>
<name>A0A8H7PI52_MORIS</name>
<dbReference type="EMBL" id="JAEPQZ010000013">
    <property type="protein sequence ID" value="KAG2174393.1"/>
    <property type="molecule type" value="Genomic_DNA"/>
</dbReference>
<sequence length="414" mass="45152">MAATYIFLTLVLLKAFNAQHSNEPTHIIRFASHRNVTAGDKLIMQQYKKYQTSLHTGAVLASGPDTTSIIAPRNLTTISFGDNFNAVTGTFHSSFIEHLQSHPDIEYVEKNQIYRATRRLPLYHQRMRRALTSQKNPKNWGLARLSNKKKDEVNQYTYDSSAGEGVQVFILDSGINVDHKEFGGRAILDANFVQDESEEDLGGHGTHVAGIIGGSTFGVSKNAELRSVKILDKNGDGSTVNLLQALEHVGKYAKKGKSVINLSLSGPKSKLVNDALSSTTKDYNIPIFVSAGNTADDSCNYSPSDNPDVFAVGATTRDDKVSLFSATGSCVRLYAPGQDIQSAWIGSKENSMILDGTSMANPHVVGIAALLMARKSYKSPNDLYTALTDIATKDELEFYDTSEKNSHNLLAHTG</sequence>
<evidence type="ECO:0000256" key="6">
    <source>
        <dbReference type="RuleBase" id="RU003355"/>
    </source>
</evidence>
<dbReference type="InterPro" id="IPR050131">
    <property type="entry name" value="Peptidase_S8_subtilisin-like"/>
</dbReference>
<accession>A0A8H7PI52</accession>
<dbReference type="InterPro" id="IPR023827">
    <property type="entry name" value="Peptidase_S8_Asp-AS"/>
</dbReference>
<dbReference type="PANTHER" id="PTHR43806">
    <property type="entry name" value="PEPTIDASE S8"/>
    <property type="match status" value="1"/>
</dbReference>
<protein>
    <submittedName>
        <fullName evidence="10">Uncharacterized protein</fullName>
    </submittedName>
</protein>
<dbReference type="InterPro" id="IPR000209">
    <property type="entry name" value="Peptidase_S8/S53_dom"/>
</dbReference>
<dbReference type="Pfam" id="PF05922">
    <property type="entry name" value="Inhibitor_I9"/>
    <property type="match status" value="1"/>
</dbReference>
<gene>
    <name evidence="10" type="ORF">INT43_004416</name>
</gene>
<dbReference type="InterPro" id="IPR022398">
    <property type="entry name" value="Peptidase_S8_His-AS"/>
</dbReference>
<evidence type="ECO:0000256" key="5">
    <source>
        <dbReference type="PROSITE-ProRule" id="PRU01240"/>
    </source>
</evidence>
<evidence type="ECO:0000256" key="7">
    <source>
        <dbReference type="SAM" id="SignalP"/>
    </source>
</evidence>
<evidence type="ECO:0000256" key="2">
    <source>
        <dbReference type="ARBA" id="ARBA00022670"/>
    </source>
</evidence>
<dbReference type="GO" id="GO:0005615">
    <property type="term" value="C:extracellular space"/>
    <property type="evidence" value="ECO:0007669"/>
    <property type="project" value="TreeGrafter"/>
</dbReference>
<dbReference type="SUPFAM" id="SSF54897">
    <property type="entry name" value="Protease propeptides/inhibitors"/>
    <property type="match status" value="1"/>
</dbReference>
<keyword evidence="2 5" id="KW-0645">Protease</keyword>
<feature type="active site" description="Charge relay system" evidence="5">
    <location>
        <position position="204"/>
    </location>
</feature>
<reference evidence="10" key="1">
    <citation type="submission" date="2020-12" db="EMBL/GenBank/DDBJ databases">
        <title>Metabolic potential, ecology and presence of endohyphal bacteria is reflected in genomic diversity of Mucoromycotina.</title>
        <authorList>
            <person name="Muszewska A."/>
            <person name="Okrasinska A."/>
            <person name="Steczkiewicz K."/>
            <person name="Drgas O."/>
            <person name="Orlowska M."/>
            <person name="Perlinska-Lenart U."/>
            <person name="Aleksandrzak-Piekarczyk T."/>
            <person name="Szatraj K."/>
            <person name="Zielenkiewicz U."/>
            <person name="Pilsyk S."/>
            <person name="Malc E."/>
            <person name="Mieczkowski P."/>
            <person name="Kruszewska J.S."/>
            <person name="Biernat P."/>
            <person name="Pawlowska J."/>
        </authorList>
    </citation>
    <scope>NUCLEOTIDE SEQUENCE</scope>
    <source>
        <strain evidence="10">WA0000067209</strain>
    </source>
</reference>
<feature type="signal peptide" evidence="7">
    <location>
        <begin position="1"/>
        <end position="18"/>
    </location>
</feature>
<feature type="domain" description="Peptidase S8/S53" evidence="8">
    <location>
        <begin position="163"/>
        <end position="393"/>
    </location>
</feature>
<evidence type="ECO:0000259" key="8">
    <source>
        <dbReference type="Pfam" id="PF00082"/>
    </source>
</evidence>
<dbReference type="OrthoDB" id="206201at2759"/>
<dbReference type="PROSITE" id="PS00137">
    <property type="entry name" value="SUBTILASE_HIS"/>
    <property type="match status" value="1"/>
</dbReference>
<dbReference type="AlphaFoldDB" id="A0A8H7PI52"/>
<dbReference type="PROSITE" id="PS00138">
    <property type="entry name" value="SUBTILASE_SER"/>
    <property type="match status" value="1"/>
</dbReference>
<feature type="chain" id="PRO_5034535724" evidence="7">
    <location>
        <begin position="19"/>
        <end position="414"/>
    </location>
</feature>
<dbReference type="InterPro" id="IPR036852">
    <property type="entry name" value="Peptidase_S8/S53_dom_sf"/>
</dbReference>
<feature type="active site" description="Charge relay system" evidence="5">
    <location>
        <position position="358"/>
    </location>
</feature>
<evidence type="ECO:0000256" key="4">
    <source>
        <dbReference type="ARBA" id="ARBA00022825"/>
    </source>
</evidence>
<feature type="domain" description="Inhibitor I9" evidence="9">
    <location>
        <begin position="26"/>
        <end position="116"/>
    </location>
</feature>
<comment type="similarity">
    <text evidence="1 5 6">Belongs to the peptidase S8 family.</text>
</comment>
<dbReference type="PRINTS" id="PR00723">
    <property type="entry name" value="SUBTILISIN"/>
</dbReference>
<keyword evidence="11" id="KW-1185">Reference proteome</keyword>
<dbReference type="InterPro" id="IPR023828">
    <property type="entry name" value="Peptidase_S8_Ser-AS"/>
</dbReference>
<evidence type="ECO:0000256" key="1">
    <source>
        <dbReference type="ARBA" id="ARBA00011073"/>
    </source>
</evidence>
<dbReference type="PROSITE" id="PS00136">
    <property type="entry name" value="SUBTILASE_ASP"/>
    <property type="match status" value="1"/>
</dbReference>
<keyword evidence="3 5" id="KW-0378">Hydrolase</keyword>
<dbReference type="InterPro" id="IPR015500">
    <property type="entry name" value="Peptidase_S8_subtilisin-rel"/>
</dbReference>
<dbReference type="Gene3D" id="3.40.50.200">
    <property type="entry name" value="Peptidase S8/S53 domain"/>
    <property type="match status" value="1"/>
</dbReference>
<comment type="caution">
    <text evidence="10">The sequence shown here is derived from an EMBL/GenBank/DDBJ whole genome shotgun (WGS) entry which is preliminary data.</text>
</comment>